<evidence type="ECO:0000313" key="6">
    <source>
        <dbReference type="Proteomes" id="UP000178432"/>
    </source>
</evidence>
<evidence type="ECO:0000256" key="2">
    <source>
        <dbReference type="ARBA" id="ARBA00023125"/>
    </source>
</evidence>
<dbReference type="GO" id="GO:0006310">
    <property type="term" value="P:DNA recombination"/>
    <property type="evidence" value="ECO:0007669"/>
    <property type="project" value="UniProtKB-KW"/>
</dbReference>
<keyword evidence="2" id="KW-0238">DNA-binding</keyword>
<dbReference type="GO" id="GO:0003677">
    <property type="term" value="F:DNA binding"/>
    <property type="evidence" value="ECO:0007669"/>
    <property type="project" value="UniProtKB-KW"/>
</dbReference>
<accession>A0A1G1Y443</accession>
<dbReference type="EMBL" id="MHIF01000048">
    <property type="protein sequence ID" value="OGY47068.1"/>
    <property type="molecule type" value="Genomic_DNA"/>
</dbReference>
<organism evidence="5 6">
    <name type="scientific">Candidatus Buchananbacteria bacterium RIFCSPHIGHO2_01_FULL_46_12</name>
    <dbReference type="NCBI Taxonomy" id="1797536"/>
    <lineage>
        <taxon>Bacteria</taxon>
        <taxon>Candidatus Buchananiibacteriota</taxon>
    </lineage>
</organism>
<dbReference type="Gene3D" id="1.10.443.10">
    <property type="entry name" value="Intergrase catalytic core"/>
    <property type="match status" value="1"/>
</dbReference>
<dbReference type="InterPro" id="IPR011010">
    <property type="entry name" value="DNA_brk_join_enz"/>
</dbReference>
<keyword evidence="3" id="KW-0233">DNA recombination</keyword>
<dbReference type="InterPro" id="IPR013762">
    <property type="entry name" value="Integrase-like_cat_sf"/>
</dbReference>
<feature type="domain" description="Tyr recombinase" evidence="4">
    <location>
        <begin position="1"/>
        <end position="74"/>
    </location>
</feature>
<comment type="similarity">
    <text evidence="1">Belongs to the 'phage' integrase family.</text>
</comment>
<dbReference type="AlphaFoldDB" id="A0A1G1Y443"/>
<evidence type="ECO:0000313" key="5">
    <source>
        <dbReference type="EMBL" id="OGY47068.1"/>
    </source>
</evidence>
<dbReference type="Proteomes" id="UP000178432">
    <property type="component" value="Unassembled WGS sequence"/>
</dbReference>
<proteinExistence type="inferred from homology"/>
<protein>
    <recommendedName>
        <fullName evidence="4">Tyr recombinase domain-containing protein</fullName>
    </recommendedName>
</protein>
<dbReference type="PANTHER" id="PTHR30349:SF41">
    <property type="entry name" value="INTEGRASE_RECOMBINASE PROTEIN MJ0367-RELATED"/>
    <property type="match status" value="1"/>
</dbReference>
<dbReference type="InterPro" id="IPR050090">
    <property type="entry name" value="Tyrosine_recombinase_XerCD"/>
</dbReference>
<reference evidence="5 6" key="1">
    <citation type="journal article" date="2016" name="Nat. Commun.">
        <title>Thousands of microbial genomes shed light on interconnected biogeochemical processes in an aquifer system.</title>
        <authorList>
            <person name="Anantharaman K."/>
            <person name="Brown C.T."/>
            <person name="Hug L.A."/>
            <person name="Sharon I."/>
            <person name="Castelle C.J."/>
            <person name="Probst A.J."/>
            <person name="Thomas B.C."/>
            <person name="Singh A."/>
            <person name="Wilkins M.J."/>
            <person name="Karaoz U."/>
            <person name="Brodie E.L."/>
            <person name="Williams K.H."/>
            <person name="Hubbard S.S."/>
            <person name="Banfield J.F."/>
        </authorList>
    </citation>
    <scope>NUCLEOTIDE SEQUENCE [LARGE SCALE GENOMIC DNA]</scope>
</reference>
<sequence length="86" mass="10217">MDYYAIHKVLKRHLRICGIKKCVTLHTLRHSFATHLLRQGADLFTIKEMPGHENINSTQIYLHTNIQQKMLAVEKLDFFNRDRLEI</sequence>
<evidence type="ECO:0000256" key="1">
    <source>
        <dbReference type="ARBA" id="ARBA00008857"/>
    </source>
</evidence>
<dbReference type="PROSITE" id="PS51898">
    <property type="entry name" value="TYR_RECOMBINASE"/>
    <property type="match status" value="1"/>
</dbReference>
<evidence type="ECO:0000256" key="3">
    <source>
        <dbReference type="ARBA" id="ARBA00023172"/>
    </source>
</evidence>
<evidence type="ECO:0000259" key="4">
    <source>
        <dbReference type="PROSITE" id="PS51898"/>
    </source>
</evidence>
<name>A0A1G1Y443_9BACT</name>
<gene>
    <name evidence="5" type="ORF">A2663_04000</name>
</gene>
<dbReference type="InterPro" id="IPR002104">
    <property type="entry name" value="Integrase_catalytic"/>
</dbReference>
<dbReference type="Pfam" id="PF00589">
    <property type="entry name" value="Phage_integrase"/>
    <property type="match status" value="1"/>
</dbReference>
<comment type="caution">
    <text evidence="5">The sequence shown here is derived from an EMBL/GenBank/DDBJ whole genome shotgun (WGS) entry which is preliminary data.</text>
</comment>
<dbReference type="SUPFAM" id="SSF56349">
    <property type="entry name" value="DNA breaking-rejoining enzymes"/>
    <property type="match status" value="1"/>
</dbReference>
<dbReference type="GO" id="GO:0015074">
    <property type="term" value="P:DNA integration"/>
    <property type="evidence" value="ECO:0007669"/>
    <property type="project" value="InterPro"/>
</dbReference>
<dbReference type="PANTHER" id="PTHR30349">
    <property type="entry name" value="PHAGE INTEGRASE-RELATED"/>
    <property type="match status" value="1"/>
</dbReference>